<name>A0A9X3WE10_9BACI</name>
<protein>
    <submittedName>
        <fullName evidence="1">Uncharacterized protein</fullName>
    </submittedName>
</protein>
<dbReference type="EMBL" id="JAMQKC010000017">
    <property type="protein sequence ID" value="MDC3417972.1"/>
    <property type="molecule type" value="Genomic_DNA"/>
</dbReference>
<sequence length="110" mass="12541">MIKLFGEQISIKLELSARRALNIKEKNGMGGIFSANYIEKHRGAFTVLCAALAPYYLNSTEEQRKTLDEMINRYQILEEDCSSEEYFKTTNRAAEELKSLLNDLGVQDAE</sequence>
<evidence type="ECO:0000313" key="2">
    <source>
        <dbReference type="Proteomes" id="UP001145069"/>
    </source>
</evidence>
<reference evidence="1" key="1">
    <citation type="submission" date="2022-06" db="EMBL/GenBank/DDBJ databases">
        <title>Aquibacillus sp. a new bacterium isolated from soil saline samples.</title>
        <authorList>
            <person name="Galisteo C."/>
            <person name="De La Haba R."/>
            <person name="Sanchez-Porro C."/>
            <person name="Ventosa A."/>
        </authorList>
    </citation>
    <scope>NUCLEOTIDE SEQUENCE</scope>
    <source>
        <strain evidence="1">3ASR75-54</strain>
    </source>
</reference>
<comment type="caution">
    <text evidence="1">The sequence shown here is derived from an EMBL/GenBank/DDBJ whole genome shotgun (WGS) entry which is preliminary data.</text>
</comment>
<proteinExistence type="predicted"/>
<gene>
    <name evidence="1" type="ORF">NC799_13820</name>
</gene>
<keyword evidence="2" id="KW-1185">Reference proteome</keyword>
<accession>A0A9X3WE10</accession>
<dbReference type="Proteomes" id="UP001145069">
    <property type="component" value="Unassembled WGS sequence"/>
</dbReference>
<dbReference type="RefSeq" id="WP_272447035.1">
    <property type="nucleotide sequence ID" value="NZ_JAMQKC010000017.1"/>
</dbReference>
<evidence type="ECO:0000313" key="1">
    <source>
        <dbReference type="EMBL" id="MDC3417972.1"/>
    </source>
</evidence>
<dbReference type="AlphaFoldDB" id="A0A9X3WE10"/>
<organism evidence="1 2">
    <name type="scientific">Aquibacillus salsiterrae</name>
    <dbReference type="NCBI Taxonomy" id="2950439"/>
    <lineage>
        <taxon>Bacteria</taxon>
        <taxon>Bacillati</taxon>
        <taxon>Bacillota</taxon>
        <taxon>Bacilli</taxon>
        <taxon>Bacillales</taxon>
        <taxon>Bacillaceae</taxon>
        <taxon>Aquibacillus</taxon>
    </lineage>
</organism>